<name>A0A916VF78_9BACL</name>
<reference evidence="3" key="2">
    <citation type="journal article" date="2021" name="Data Brief">
        <title>Draft genome sequence data of the facultative, thermophilic, xylanolytic bacterium Paenibacillus sp. strain DA-C8.</title>
        <authorList>
            <person name="Chhe C."/>
            <person name="Uke A."/>
            <person name="Baramee S."/>
            <person name="Ungkulpasvich U."/>
            <person name="Tachaapaikoon C."/>
            <person name="Pason P."/>
            <person name="Waeonukul R."/>
            <person name="Ratanakhanokchai K."/>
            <person name="Kosugi A."/>
        </authorList>
    </citation>
    <scope>NUCLEOTIDE SEQUENCE</scope>
    <source>
        <strain evidence="3">DA-C8</strain>
    </source>
</reference>
<dbReference type="PANTHER" id="PTHR28008">
    <property type="entry name" value="DOMAIN PROTEIN, PUTATIVE (AFU_ORTHOLOGUE AFUA_3G10980)-RELATED"/>
    <property type="match status" value="1"/>
</dbReference>
<feature type="transmembrane region" description="Helical" evidence="1">
    <location>
        <begin position="74"/>
        <end position="91"/>
    </location>
</feature>
<evidence type="ECO:0000256" key="1">
    <source>
        <dbReference type="SAM" id="Phobius"/>
    </source>
</evidence>
<feature type="domain" description="VanZ-like" evidence="2">
    <location>
        <begin position="8"/>
        <end position="122"/>
    </location>
</feature>
<protein>
    <recommendedName>
        <fullName evidence="2">VanZ-like domain-containing protein</fullName>
    </recommendedName>
</protein>
<dbReference type="AlphaFoldDB" id="A0A916VF78"/>
<evidence type="ECO:0000313" key="4">
    <source>
        <dbReference type="Proteomes" id="UP000654993"/>
    </source>
</evidence>
<evidence type="ECO:0000313" key="3">
    <source>
        <dbReference type="EMBL" id="GFR37568.1"/>
    </source>
</evidence>
<keyword evidence="4" id="KW-1185">Reference proteome</keyword>
<evidence type="ECO:0000259" key="2">
    <source>
        <dbReference type="Pfam" id="PF04892"/>
    </source>
</evidence>
<organism evidence="3 4">
    <name type="scientific">Insulibacter thermoxylanivorax</name>
    <dbReference type="NCBI Taxonomy" id="2749268"/>
    <lineage>
        <taxon>Bacteria</taxon>
        <taxon>Bacillati</taxon>
        <taxon>Bacillota</taxon>
        <taxon>Bacilli</taxon>
        <taxon>Bacillales</taxon>
        <taxon>Paenibacillaceae</taxon>
        <taxon>Insulibacter</taxon>
    </lineage>
</organism>
<feature type="transmembrane region" description="Helical" evidence="1">
    <location>
        <begin position="111"/>
        <end position="130"/>
    </location>
</feature>
<dbReference type="NCBIfam" id="NF037970">
    <property type="entry name" value="vanZ_1"/>
    <property type="match status" value="1"/>
</dbReference>
<proteinExistence type="predicted"/>
<dbReference type="PANTHER" id="PTHR28008:SF1">
    <property type="entry name" value="DOMAIN PROTEIN, PUTATIVE (AFU_ORTHOLOGUE AFUA_3G10980)-RELATED"/>
    <property type="match status" value="1"/>
</dbReference>
<dbReference type="Pfam" id="PF04892">
    <property type="entry name" value="VanZ"/>
    <property type="match status" value="1"/>
</dbReference>
<reference evidence="3" key="1">
    <citation type="submission" date="2020-08" db="EMBL/GenBank/DDBJ databases">
        <authorList>
            <person name="Uke A."/>
            <person name="Chhe C."/>
            <person name="Baramee S."/>
            <person name="Kosugi A."/>
        </authorList>
    </citation>
    <scope>NUCLEOTIDE SEQUENCE</scope>
    <source>
        <strain evidence="3">DA-C8</strain>
    </source>
</reference>
<sequence length="138" mass="16081">MKTWLRIVPAIIWMAVIFYMSHQPGEALDENVMVWVKKLFPFIRDLNFGHFIAYFILALFVYLALGAKWLNWRGRLLTVLICVLYGVTDEYHQSFIPGRSPDLLDLRNDGIGALIAMLLVSLKPVHRLYIRLLEGKKY</sequence>
<dbReference type="EMBL" id="BMAQ01000005">
    <property type="protein sequence ID" value="GFR37568.1"/>
    <property type="molecule type" value="Genomic_DNA"/>
</dbReference>
<keyword evidence="1" id="KW-0472">Membrane</keyword>
<keyword evidence="1" id="KW-1133">Transmembrane helix</keyword>
<gene>
    <name evidence="3" type="ORF">PRECH8_08640</name>
</gene>
<dbReference type="InterPro" id="IPR006976">
    <property type="entry name" value="VanZ-like"/>
</dbReference>
<comment type="caution">
    <text evidence="3">The sequence shown here is derived from an EMBL/GenBank/DDBJ whole genome shotgun (WGS) entry which is preliminary data.</text>
</comment>
<dbReference type="Proteomes" id="UP000654993">
    <property type="component" value="Unassembled WGS sequence"/>
</dbReference>
<accession>A0A916VF78</accession>
<keyword evidence="1" id="KW-0812">Transmembrane</keyword>
<dbReference type="RefSeq" id="WP_200965834.1">
    <property type="nucleotide sequence ID" value="NZ_BMAQ01000005.1"/>
</dbReference>
<feature type="transmembrane region" description="Helical" evidence="1">
    <location>
        <begin position="51"/>
        <end position="67"/>
    </location>
</feature>